<evidence type="ECO:0000313" key="5">
    <source>
        <dbReference type="EMBL" id="MUN38972.1"/>
    </source>
</evidence>
<dbReference type="AlphaFoldDB" id="A0A7K1L3I2"/>
<evidence type="ECO:0000313" key="6">
    <source>
        <dbReference type="Proteomes" id="UP000432015"/>
    </source>
</evidence>
<dbReference type="InterPro" id="IPR001932">
    <property type="entry name" value="PPM-type_phosphatase-like_dom"/>
</dbReference>
<dbReference type="InterPro" id="IPR013655">
    <property type="entry name" value="PAS_fold_3"/>
</dbReference>
<dbReference type="GO" id="GO:0003723">
    <property type="term" value="F:RNA binding"/>
    <property type="evidence" value="ECO:0007669"/>
    <property type="project" value="InterPro"/>
</dbReference>
<feature type="region of interest" description="Disordered" evidence="2">
    <location>
        <begin position="1"/>
        <end position="33"/>
    </location>
</feature>
<dbReference type="Pfam" id="PF07228">
    <property type="entry name" value="SpoIIE"/>
    <property type="match status" value="1"/>
</dbReference>
<evidence type="ECO:0000259" key="4">
    <source>
        <dbReference type="PROSITE" id="PS50921"/>
    </source>
</evidence>
<dbReference type="InterPro" id="IPR035965">
    <property type="entry name" value="PAS-like_dom_sf"/>
</dbReference>
<dbReference type="InterPro" id="IPR005561">
    <property type="entry name" value="ANTAR"/>
</dbReference>
<reference evidence="5 6" key="1">
    <citation type="submission" date="2019-11" db="EMBL/GenBank/DDBJ databases">
        <authorList>
            <person name="Cao P."/>
        </authorList>
    </citation>
    <scope>NUCLEOTIDE SEQUENCE [LARGE SCALE GENOMIC DNA]</scope>
    <source>
        <strain evidence="5 6">NEAU-AAG5</strain>
    </source>
</reference>
<dbReference type="Pfam" id="PF08447">
    <property type="entry name" value="PAS_3"/>
    <property type="match status" value="1"/>
</dbReference>
<protein>
    <submittedName>
        <fullName evidence="5">SpoIIE family protein phosphatase</fullName>
    </submittedName>
</protein>
<dbReference type="SMART" id="SM01012">
    <property type="entry name" value="ANTAR"/>
    <property type="match status" value="1"/>
</dbReference>
<dbReference type="SUPFAM" id="SSF81606">
    <property type="entry name" value="PP2C-like"/>
    <property type="match status" value="1"/>
</dbReference>
<dbReference type="InterPro" id="IPR036457">
    <property type="entry name" value="PPM-type-like_dom_sf"/>
</dbReference>
<dbReference type="PANTHER" id="PTHR43156">
    <property type="entry name" value="STAGE II SPORULATION PROTEIN E-RELATED"/>
    <property type="match status" value="1"/>
</dbReference>
<evidence type="ECO:0000256" key="1">
    <source>
        <dbReference type="ARBA" id="ARBA00022801"/>
    </source>
</evidence>
<evidence type="ECO:0000259" key="3">
    <source>
        <dbReference type="PROSITE" id="PS50113"/>
    </source>
</evidence>
<dbReference type="PROSITE" id="PS50113">
    <property type="entry name" value="PAC"/>
    <property type="match status" value="1"/>
</dbReference>
<dbReference type="Pfam" id="PF03861">
    <property type="entry name" value="ANTAR"/>
    <property type="match status" value="1"/>
</dbReference>
<organism evidence="5 6">
    <name type="scientific">Actinomadura litoris</name>
    <dbReference type="NCBI Taxonomy" id="2678616"/>
    <lineage>
        <taxon>Bacteria</taxon>
        <taxon>Bacillati</taxon>
        <taxon>Actinomycetota</taxon>
        <taxon>Actinomycetes</taxon>
        <taxon>Streptosporangiales</taxon>
        <taxon>Thermomonosporaceae</taxon>
        <taxon>Actinomadura</taxon>
    </lineage>
</organism>
<gene>
    <name evidence="5" type="ORF">GNZ18_20530</name>
</gene>
<dbReference type="Gene3D" id="3.30.450.20">
    <property type="entry name" value="PAS domain"/>
    <property type="match status" value="1"/>
</dbReference>
<dbReference type="EMBL" id="WOFH01000007">
    <property type="protein sequence ID" value="MUN38972.1"/>
    <property type="molecule type" value="Genomic_DNA"/>
</dbReference>
<feature type="region of interest" description="Disordered" evidence="2">
    <location>
        <begin position="97"/>
        <end position="119"/>
    </location>
</feature>
<dbReference type="Gene3D" id="3.60.40.10">
    <property type="entry name" value="PPM-type phosphatase domain"/>
    <property type="match status" value="1"/>
</dbReference>
<dbReference type="InterPro" id="IPR052016">
    <property type="entry name" value="Bact_Sigma-Reg"/>
</dbReference>
<keyword evidence="1" id="KW-0378">Hydrolase</keyword>
<feature type="domain" description="PAC" evidence="3">
    <location>
        <begin position="353"/>
        <end position="405"/>
    </location>
</feature>
<evidence type="ECO:0000256" key="2">
    <source>
        <dbReference type="SAM" id="MobiDB-lite"/>
    </source>
</evidence>
<dbReference type="SUPFAM" id="SSF55785">
    <property type="entry name" value="PYP-like sensor domain (PAS domain)"/>
    <property type="match status" value="1"/>
</dbReference>
<sequence length="654" mass="70407">MGDAVAEADGGGARTPDPAGRPAGAGPSGAHAAVPDLEDLRGAAHDRAVLAEARVVLARRLGVPPGEALQHLIWLARDMDMELAEAAALVVGARDRGGVPGPEGAAPTGRKAPRAKGADERRAVVTQAEDVLRRVRTEDTADDAEIIAGLPEDPVARAFLDGALDGAAHLIPVRDSGGQVADFLYAELNDLARDLFGRGAEELAGRRLLPTEPGMAMSGLFDAFVEVVETGRRLERASMTYSTAQGGLSRTSRMSVRCVAVPTGLCVSWRYHDDADRQARRLERVERLALLGFGEWDLATGDAEWTPQMLANYGLRADQVPPMPDDLPKVVMDDDLPLVEEAVQTLFSRREPVEAEHRVVGPDGAPRHLWVFAEPVLDDSGLPVSINIVSQDITRRRGIERALAETRRQMLEQQAQTAQERRVAVTLRRAILPDESELDELPGLRVDLRSLAAESTARIGGDWFATRAMPDGRALFAIGDAAGHGLPAAAAMARTRNGLLGLACTGEPTGRLVGWLNELVGHIQPPATGTAVVAHFEPRRHVLEWTCAGHPPPILVRGGLAAPMEVVPDPMLGAVPDWAYGTARIQLRPDDLIFLYTDGLVERRDADLDERIERLTGILAECASSPEPVLDEVLARMEHDRAADDTTLFALRVE</sequence>
<dbReference type="InterPro" id="IPR000014">
    <property type="entry name" value="PAS"/>
</dbReference>
<proteinExistence type="predicted"/>
<name>A0A7K1L3I2_9ACTN</name>
<dbReference type="PANTHER" id="PTHR43156:SF2">
    <property type="entry name" value="STAGE II SPORULATION PROTEIN E"/>
    <property type="match status" value="1"/>
</dbReference>
<dbReference type="CDD" id="cd00130">
    <property type="entry name" value="PAS"/>
    <property type="match status" value="1"/>
</dbReference>
<dbReference type="GO" id="GO:0016791">
    <property type="term" value="F:phosphatase activity"/>
    <property type="evidence" value="ECO:0007669"/>
    <property type="project" value="TreeGrafter"/>
</dbReference>
<dbReference type="PROSITE" id="PS50921">
    <property type="entry name" value="ANTAR"/>
    <property type="match status" value="1"/>
</dbReference>
<dbReference type="SMART" id="SM00331">
    <property type="entry name" value="PP2C_SIG"/>
    <property type="match status" value="1"/>
</dbReference>
<keyword evidence="6" id="KW-1185">Reference proteome</keyword>
<dbReference type="Gene3D" id="2.10.70.100">
    <property type="match status" value="1"/>
</dbReference>
<comment type="caution">
    <text evidence="5">The sequence shown here is derived from an EMBL/GenBank/DDBJ whole genome shotgun (WGS) entry which is preliminary data.</text>
</comment>
<feature type="domain" description="ANTAR" evidence="4">
    <location>
        <begin position="30"/>
        <end position="91"/>
    </location>
</feature>
<accession>A0A7K1L3I2</accession>
<dbReference type="InterPro" id="IPR000700">
    <property type="entry name" value="PAS-assoc_C"/>
</dbReference>
<dbReference type="Proteomes" id="UP000432015">
    <property type="component" value="Unassembled WGS sequence"/>
</dbReference>